<organism evidence="2 3">
    <name type="scientific">Luteolibacter arcticus</name>
    <dbReference type="NCBI Taxonomy" id="1581411"/>
    <lineage>
        <taxon>Bacteria</taxon>
        <taxon>Pseudomonadati</taxon>
        <taxon>Verrucomicrobiota</taxon>
        <taxon>Verrucomicrobiia</taxon>
        <taxon>Verrucomicrobiales</taxon>
        <taxon>Verrucomicrobiaceae</taxon>
        <taxon>Luteolibacter</taxon>
    </lineage>
</organism>
<dbReference type="Gene3D" id="2.60.40.10">
    <property type="entry name" value="Immunoglobulins"/>
    <property type="match status" value="1"/>
</dbReference>
<sequence>MKPILLKTLAAASLAATSHAEVHVLGAVWKERGVNAPLGTIIMNPGTVASTRGYLIMDDSVLTTTPSPATLIEYWEVREDGETTRLYSVNSDFTAFRADGIFGTSNGRRLYGHMYAPVRVADVTNPLIPFSGTTFSTNFPRKLSFDQTVFQTGASDTVTGPQIVLAGAGTQRSVVSGSANSVKTEATTIAEATAEFVARLVKQKYARTLVEAPTIIVDLAPTLQLQDGETSILTVTLNPDVIPGPIPGTDPVEFDDFAAPTYQWSKDNVAIPGAVGATFTVTGGASTATNGSGTYKVVVTNEVGSVTSGNTVVTPETTTFATNLQTPVPLLGANSTTLSVVLSPAPITAPTYQWVKGAALAGPFTNVPAAIGGNSPSLLVIGGEAATGAGFYRLDVTTSAGPISSAVSNVTVGAALTNFVFTTNSPRTLSVALSGTAKISPVINSAATPSPTLATRQWFKASLANPTVFTAIPDSNVIELEVSGNAANAKGPGVYRMVATNTATPAVTITTIDTVVTTAP</sequence>
<feature type="signal peptide" evidence="1">
    <location>
        <begin position="1"/>
        <end position="20"/>
    </location>
</feature>
<dbReference type="Proteomes" id="UP001320876">
    <property type="component" value="Unassembled WGS sequence"/>
</dbReference>
<evidence type="ECO:0000313" key="2">
    <source>
        <dbReference type="EMBL" id="MCW1922310.1"/>
    </source>
</evidence>
<keyword evidence="3" id="KW-1185">Reference proteome</keyword>
<evidence type="ECO:0000313" key="3">
    <source>
        <dbReference type="Proteomes" id="UP001320876"/>
    </source>
</evidence>
<evidence type="ECO:0000256" key="1">
    <source>
        <dbReference type="SAM" id="SignalP"/>
    </source>
</evidence>
<gene>
    <name evidence="2" type="ORF">OKA05_07075</name>
</gene>
<proteinExistence type="predicted"/>
<dbReference type="InterPro" id="IPR013783">
    <property type="entry name" value="Ig-like_fold"/>
</dbReference>
<comment type="caution">
    <text evidence="2">The sequence shown here is derived from an EMBL/GenBank/DDBJ whole genome shotgun (WGS) entry which is preliminary data.</text>
</comment>
<evidence type="ECO:0008006" key="4">
    <source>
        <dbReference type="Google" id="ProtNLM"/>
    </source>
</evidence>
<dbReference type="RefSeq" id="WP_264486419.1">
    <property type="nucleotide sequence ID" value="NZ_JAPDDT010000002.1"/>
</dbReference>
<name>A0ABT3GG70_9BACT</name>
<dbReference type="EMBL" id="JAPDDT010000002">
    <property type="protein sequence ID" value="MCW1922310.1"/>
    <property type="molecule type" value="Genomic_DNA"/>
</dbReference>
<reference evidence="2 3" key="1">
    <citation type="submission" date="2022-10" db="EMBL/GenBank/DDBJ databases">
        <title>Luteolibacter arcticus strain CCTCC AB 2014275, whole genome shotgun sequencing project.</title>
        <authorList>
            <person name="Zhao G."/>
            <person name="Shen L."/>
        </authorList>
    </citation>
    <scope>NUCLEOTIDE SEQUENCE [LARGE SCALE GENOMIC DNA]</scope>
    <source>
        <strain evidence="2 3">CCTCC AB 2014275</strain>
    </source>
</reference>
<protein>
    <recommendedName>
        <fullName evidence="4">Ig-like domain-containing protein</fullName>
    </recommendedName>
</protein>
<keyword evidence="1" id="KW-0732">Signal</keyword>
<accession>A0ABT3GG70</accession>
<feature type="chain" id="PRO_5046389136" description="Ig-like domain-containing protein" evidence="1">
    <location>
        <begin position="21"/>
        <end position="520"/>
    </location>
</feature>